<dbReference type="GO" id="GO:0000724">
    <property type="term" value="P:double-strand break repair via homologous recombination"/>
    <property type="evidence" value="ECO:0007669"/>
    <property type="project" value="UniProtKB-UniRule"/>
</dbReference>
<dbReference type="InterPro" id="IPR011604">
    <property type="entry name" value="PDDEXK-like_dom_sf"/>
</dbReference>
<gene>
    <name evidence="15 19" type="primary">recB</name>
    <name evidence="19" type="ORF">ERCIPICE3303_351</name>
</gene>
<dbReference type="InterPro" id="IPR014016">
    <property type="entry name" value="UvrD-like_ATP-bd"/>
</dbReference>
<evidence type="ECO:0000256" key="15">
    <source>
        <dbReference type="HAMAP-Rule" id="MF_01485"/>
    </source>
</evidence>
<feature type="binding site" evidence="15">
    <location>
        <position position="1090"/>
    </location>
    <ligand>
        <name>Mg(2+)</name>
        <dbReference type="ChEBI" id="CHEBI:18420"/>
    </ligand>
</feature>
<keyword evidence="3 15" id="KW-0547">Nucleotide-binding</keyword>
<evidence type="ECO:0000313" key="20">
    <source>
        <dbReference type="Proteomes" id="UP000294289"/>
    </source>
</evidence>
<dbReference type="InterPro" id="IPR004586">
    <property type="entry name" value="RecB"/>
</dbReference>
<evidence type="ECO:0000256" key="13">
    <source>
        <dbReference type="ARBA" id="ARBA00034617"/>
    </source>
</evidence>
<keyword evidence="4 15" id="KW-0227">DNA damage</keyword>
<dbReference type="GO" id="GO:0000287">
    <property type="term" value="F:magnesium ion binding"/>
    <property type="evidence" value="ECO:0007669"/>
    <property type="project" value="UniProtKB-UniRule"/>
</dbReference>
<evidence type="ECO:0000256" key="7">
    <source>
        <dbReference type="ARBA" id="ARBA00022839"/>
    </source>
</evidence>
<keyword evidence="2 15" id="KW-0479">Metal-binding</keyword>
<comment type="function">
    <text evidence="15">A helicase/nuclease that prepares dsDNA breaks (DSB) for recombinational DNA repair. Binds to DSBs and unwinds DNA via a highly rapid and processive ATP-dependent bidirectional helicase activity. Unwinds dsDNA until it encounters a Chi (crossover hotspot instigator) sequence from the 3' direction. Cuts ssDNA a few nucleotides 3' to the Chi site. The properties and activities of the enzyme are changed at Chi. The Chi-altered holoenzyme produces a long 3'-ssDNA overhang and facilitates RecA-binding to the ssDNA for homologous DNA recombination and repair. Holoenzyme degrades any linearized DNA that is unable to undergo homologous recombination. In the holoenzyme this subunit contributes ATPase, 3'-5' helicase, exonuclease activity and loads RecA onto ssDNA.</text>
</comment>
<evidence type="ECO:0000256" key="12">
    <source>
        <dbReference type="ARBA" id="ARBA00023235"/>
    </source>
</evidence>
<dbReference type="SUPFAM" id="SSF52540">
    <property type="entry name" value="P-loop containing nucleoside triphosphate hydrolases"/>
    <property type="match status" value="1"/>
</dbReference>
<comment type="catalytic activity">
    <reaction evidence="13 15">
        <text>Couples ATP hydrolysis with the unwinding of duplex DNA by translocating in the 3'-5' direction.</text>
        <dbReference type="EC" id="5.6.2.4"/>
    </reaction>
</comment>
<dbReference type="InterPro" id="IPR014017">
    <property type="entry name" value="DNA_helicase_UvrD-like_C"/>
</dbReference>
<proteinExistence type="inferred from homology"/>
<keyword evidence="10 15" id="KW-0238">DNA-binding</keyword>
<dbReference type="Proteomes" id="UP000294289">
    <property type="component" value="Chromosome"/>
</dbReference>
<dbReference type="GO" id="GO:0005829">
    <property type="term" value="C:cytosol"/>
    <property type="evidence" value="ECO:0007669"/>
    <property type="project" value="TreeGrafter"/>
</dbReference>
<evidence type="ECO:0000256" key="6">
    <source>
        <dbReference type="ARBA" id="ARBA00022806"/>
    </source>
</evidence>
<dbReference type="GO" id="GO:0009338">
    <property type="term" value="C:exodeoxyribonuclease V complex"/>
    <property type="evidence" value="ECO:0007669"/>
    <property type="project" value="TreeGrafter"/>
</dbReference>
<comment type="miscellaneous">
    <text evidence="15">In the RecBCD complex, RecB has a slow 3'-5' helicase, an exonuclease activity and loads RecA onto ssDNA, RecD has a fast 5'-3' helicase activity, while RecC stimulates the ATPase and processivity of the RecB helicase and contributes to recognition of the Chi site.</text>
</comment>
<dbReference type="Gene3D" id="3.40.50.300">
    <property type="entry name" value="P-loop containing nucleotide triphosphate hydrolases"/>
    <property type="match status" value="2"/>
</dbReference>
<comment type="domain">
    <text evidence="15">The N-terminal DNA-binding domain is a ssDNA-dependent ATPase and has ATP-dependent 3'-5' helicase function. This domain interacts with RecC.</text>
</comment>
<evidence type="ECO:0000256" key="8">
    <source>
        <dbReference type="ARBA" id="ARBA00022840"/>
    </source>
</evidence>
<dbReference type="EC" id="5.6.2.4" evidence="15"/>
<dbReference type="PANTHER" id="PTHR11070">
    <property type="entry name" value="UVRD / RECB / PCRA DNA HELICASE FAMILY MEMBER"/>
    <property type="match status" value="1"/>
</dbReference>
<evidence type="ECO:0000259" key="17">
    <source>
        <dbReference type="PROSITE" id="PS51198"/>
    </source>
</evidence>
<dbReference type="EC" id="3.1.11.5" evidence="15"/>
<accession>A0A803FTP8</accession>
<dbReference type="SUPFAM" id="SSF52980">
    <property type="entry name" value="Restriction endonuclease-like"/>
    <property type="match status" value="1"/>
</dbReference>
<dbReference type="PROSITE" id="PS51217">
    <property type="entry name" value="UVRD_HELICASE_CTER"/>
    <property type="match status" value="1"/>
</dbReference>
<dbReference type="InterPro" id="IPR011335">
    <property type="entry name" value="Restrct_endonuc-II-like"/>
</dbReference>
<feature type="binding site" evidence="16">
    <location>
        <begin position="23"/>
        <end position="30"/>
    </location>
    <ligand>
        <name>ATP</name>
        <dbReference type="ChEBI" id="CHEBI:30616"/>
    </ligand>
</feature>
<dbReference type="GO" id="GO:0003677">
    <property type="term" value="F:DNA binding"/>
    <property type="evidence" value="ECO:0007669"/>
    <property type="project" value="UniProtKB-UniRule"/>
</dbReference>
<dbReference type="Pfam" id="PF12705">
    <property type="entry name" value="PDDEXK_1"/>
    <property type="match status" value="1"/>
</dbReference>
<comment type="similarity">
    <text evidence="15">Belongs to the helicase family. UvrD subfamily.</text>
</comment>
<evidence type="ECO:0000256" key="10">
    <source>
        <dbReference type="ARBA" id="ARBA00023125"/>
    </source>
</evidence>
<feature type="binding site" evidence="15">
    <location>
        <position position="967"/>
    </location>
    <ligand>
        <name>Mg(2+)</name>
        <dbReference type="ChEBI" id="CHEBI:18420"/>
    </ligand>
</feature>
<feature type="domain" description="UvrD-like helicase ATP-binding" evidence="17">
    <location>
        <begin position="2"/>
        <end position="450"/>
    </location>
</feature>
<dbReference type="Gene3D" id="3.90.320.10">
    <property type="match status" value="1"/>
</dbReference>
<evidence type="ECO:0000259" key="18">
    <source>
        <dbReference type="PROSITE" id="PS51217"/>
    </source>
</evidence>
<dbReference type="Pfam" id="PF00580">
    <property type="entry name" value="UvrD-helicase"/>
    <property type="match status" value="1"/>
</dbReference>
<evidence type="ECO:0000256" key="16">
    <source>
        <dbReference type="PROSITE-ProRule" id="PRU00560"/>
    </source>
</evidence>
<dbReference type="AlphaFoldDB" id="A0A803FTP8"/>
<comment type="domain">
    <text evidence="15">The C-terminal domain has nuclease activity and interacts with RecD. It interacts with RecA, facilitating its loading onto ssDNA.</text>
</comment>
<name>A0A803FTP8_9GAMM</name>
<comment type="subunit">
    <text evidence="15">Heterotrimer of RecB, RecC and RecD. All subunits contribute to DNA-binding. Interacts with RecA.</text>
</comment>
<evidence type="ECO:0000256" key="2">
    <source>
        <dbReference type="ARBA" id="ARBA00022723"/>
    </source>
</evidence>
<keyword evidence="7 15" id="KW-0269">Exonuclease</keyword>
<dbReference type="HAMAP" id="MF_01485">
    <property type="entry name" value="RecB"/>
    <property type="match status" value="1"/>
</dbReference>
<evidence type="ECO:0000256" key="3">
    <source>
        <dbReference type="ARBA" id="ARBA00022741"/>
    </source>
</evidence>
<dbReference type="GO" id="GO:0043138">
    <property type="term" value="F:3'-5' DNA helicase activity"/>
    <property type="evidence" value="ECO:0007669"/>
    <property type="project" value="UniProtKB-UniRule"/>
</dbReference>
<sequence>MLKTPIILKPLVLPLYGERLIEASAGTGKTFTIGLFYLRLLLGLGGKSAFNRQLSIKEILVVTFTENSTAELRSRIHSNIHELRIACLCGYSLNPLFVELMSQITNLSDAASTLLIAAQNMYEASIFTIHGFCKRMLDLYSFEIGLLFQQELVVDETRIHRQAVTDFWRRSFYPLPLSVIHVVRKLWVGPEQLFQELSPFLSKNTLMPDESLELDSTIEHRHQLIISEIKELKKEWLSVDYLFEFIKKSGIDARSYQDKNLRRWLEKITVWAKTQTIDYAFPKELIYFNQKTLLSKSKTGLCPHHPIFERIETFLECPPFLSLRQFVLSYARRKVDFLIRKNKAIHAQIGFDDILEELDKALHKKNGDVLSNMIREQYPAVIIDEFQDTDPKQYRIFRTVYHKKPNIVLLLIGDPKQAIYSFRGADILTYMQARSEVNACYTLDTNWRSSLAMTKAVTQLFLRKHNPFLLCEIPFVSVKSASLNHGLQFRIENRIQPALKFCLQPGDGIGIVHYHQFMAQKCAEDIRYWIYKGGQGQILIGNQQKQRPIKASDITVLVRNRSEASIIGEALNQLMIPSVYLSNQDSIYRTLEAREIVYFLEAVSKPWKNTAILSALATSLFNMPAEKIDELKKNDVSWNAIVDEFEYYHNHWRIYGIFAMLHAFIIKRQIAENLLESNNGERRLTNLLHLIEVLQEASITKHSQHILIRWLVQKLEQPDSKVSSQKLRLEHDRNLVKIVTIHKSKGLQYPLVWLPFASDFHNSKNNYSHNYQSFTKSLSEPQSTSGGVLAERNRLAEDLRLLYVALTRSIFHCSIGIAPIFKGRRKKQGKSDLHRSAIGYLIQNGIASNASGLRLALQELKNNLIEVDETSHVSHDRLKQYKISHTETLTLNSRKLSRSIHNYWRMTSFSDLQKKNYNTKTAMINSLSYSDISFEKTEEEALEKQTIDLELTSHTFPRGATSGTFLHKLLEKVEFNIPLNEKWLLQQLRYQGLSDQWKEVICDWIQNILHTPLNHTGVSLSQLSCSVRQVEFQFYLPIFKLITARELNQVINQDPLSATCPPLCFNEIKGMLQGAIDLVFFWDNKYYLVDYKSNWLGEKNTSYTQEAMKETMQTHRYDVQYQLYALALHRHLRRCIKRYNYTQHFGGIIYLFLRGLDGTRNSYGIYHAHPNSNFMNAIDHLFLYKKR</sequence>
<organism evidence="19 20">
    <name type="scientific">Candidatus Erwinia haradaeae</name>
    <dbReference type="NCBI Taxonomy" id="1922217"/>
    <lineage>
        <taxon>Bacteria</taxon>
        <taxon>Pseudomonadati</taxon>
        <taxon>Pseudomonadota</taxon>
        <taxon>Gammaproteobacteria</taxon>
        <taxon>Enterobacterales</taxon>
        <taxon>Erwiniaceae</taxon>
        <taxon>Erwinia</taxon>
    </lineage>
</organism>
<comment type="catalytic activity">
    <reaction evidence="14 15">
        <text>ATP + H2O = ADP + phosphate + H(+)</text>
        <dbReference type="Rhea" id="RHEA:13065"/>
        <dbReference type="ChEBI" id="CHEBI:15377"/>
        <dbReference type="ChEBI" id="CHEBI:15378"/>
        <dbReference type="ChEBI" id="CHEBI:30616"/>
        <dbReference type="ChEBI" id="CHEBI:43474"/>
        <dbReference type="ChEBI" id="CHEBI:456216"/>
        <dbReference type="EC" id="5.6.2.4"/>
    </reaction>
</comment>
<keyword evidence="1 15" id="KW-0540">Nuclease</keyword>
<dbReference type="GO" id="GO:0005524">
    <property type="term" value="F:ATP binding"/>
    <property type="evidence" value="ECO:0007669"/>
    <property type="project" value="UniProtKB-UniRule"/>
</dbReference>
<comment type="cofactor">
    <cofactor evidence="15">
        <name>Mg(2+)</name>
        <dbReference type="ChEBI" id="CHEBI:18420"/>
    </cofactor>
    <text evidence="15">Binds 1 Mg(2+) ion per subunit.</text>
</comment>
<evidence type="ECO:0000313" key="19">
    <source>
        <dbReference type="EMBL" id="VFP88126.1"/>
    </source>
</evidence>
<feature type="domain" description="UvrD-like helicase C-terminal" evidence="18">
    <location>
        <begin position="480"/>
        <end position="746"/>
    </location>
</feature>
<evidence type="ECO:0000256" key="14">
    <source>
        <dbReference type="ARBA" id="ARBA00048988"/>
    </source>
</evidence>
<dbReference type="PROSITE" id="PS51198">
    <property type="entry name" value="UVRD_HELICASE_ATP_BIND"/>
    <property type="match status" value="1"/>
</dbReference>
<dbReference type="PANTHER" id="PTHR11070:SF23">
    <property type="entry name" value="RECBCD ENZYME SUBUNIT RECB"/>
    <property type="match status" value="1"/>
</dbReference>
<evidence type="ECO:0000256" key="9">
    <source>
        <dbReference type="ARBA" id="ARBA00022842"/>
    </source>
</evidence>
<dbReference type="Gene3D" id="1.10.3170.10">
    <property type="entry name" value="Recbcd, chain B, domain 2"/>
    <property type="match status" value="1"/>
</dbReference>
<dbReference type="CDD" id="cd22352">
    <property type="entry name" value="RecB_C-like"/>
    <property type="match status" value="1"/>
</dbReference>
<feature type="region of interest" description="Nuclease activity, interacts with RecD and RecA" evidence="15">
    <location>
        <begin position="903"/>
        <end position="1187"/>
    </location>
</feature>
<dbReference type="GO" id="GO:0008854">
    <property type="term" value="F:exodeoxyribonuclease V activity"/>
    <property type="evidence" value="ECO:0007669"/>
    <property type="project" value="UniProtKB-EC"/>
</dbReference>
<evidence type="ECO:0000256" key="1">
    <source>
        <dbReference type="ARBA" id="ARBA00022722"/>
    </source>
</evidence>
<evidence type="ECO:0000256" key="11">
    <source>
        <dbReference type="ARBA" id="ARBA00023204"/>
    </source>
</evidence>
<dbReference type="InterPro" id="IPR000212">
    <property type="entry name" value="DNA_helicase_UvrD/REP"/>
</dbReference>
<reference evidence="19 20" key="1">
    <citation type="submission" date="2019-02" db="EMBL/GenBank/DDBJ databases">
        <authorList>
            <person name="Manzano-Marin A."/>
            <person name="Manzano-Marin A."/>
        </authorList>
    </citation>
    <scope>NUCLEOTIDE SEQUENCE [LARGE SCALE GENOMIC DNA]</scope>
    <source>
        <strain evidence="19 20">ErCipiceae</strain>
    </source>
</reference>
<keyword evidence="8 15" id="KW-0067">ATP-binding</keyword>
<keyword evidence="5 15" id="KW-0378">Hydrolase</keyword>
<keyword evidence="9 15" id="KW-0460">Magnesium</keyword>
<dbReference type="InterPro" id="IPR027417">
    <property type="entry name" value="P-loop_NTPase"/>
</dbReference>
<protein>
    <recommendedName>
        <fullName evidence="15">RecBCD enzyme subunit RecB</fullName>
        <ecNumber evidence="15">3.1.11.5</ecNumber>
        <ecNumber evidence="15">5.6.2.4</ecNumber>
    </recommendedName>
    <alternativeName>
        <fullName evidence="15">DNA 3'-5' helicase subunit RecB</fullName>
    </alternativeName>
    <alternativeName>
        <fullName evidence="15">Exonuclease V subunit RecB</fullName>
        <shortName evidence="15">ExoV subunit RecB</shortName>
    </alternativeName>
    <alternativeName>
        <fullName evidence="15">Helicase/nuclease RecBCD subunit RecB</fullName>
    </alternativeName>
</protein>
<comment type="catalytic activity">
    <reaction evidence="15">
        <text>Exonucleolytic cleavage (in the presence of ATP) in either 5'- to 3'- or 3'- to 5'-direction to yield 5'-phosphooligonucleotides.</text>
        <dbReference type="EC" id="3.1.11.5"/>
    </reaction>
</comment>
<feature type="binding site" evidence="15">
    <location>
        <position position="1077"/>
    </location>
    <ligand>
        <name>Mg(2+)</name>
        <dbReference type="ChEBI" id="CHEBI:18420"/>
    </ligand>
</feature>
<evidence type="ECO:0000256" key="5">
    <source>
        <dbReference type="ARBA" id="ARBA00022801"/>
    </source>
</evidence>
<dbReference type="EMBL" id="LR217737">
    <property type="protein sequence ID" value="VFP88126.1"/>
    <property type="molecule type" value="Genomic_DNA"/>
</dbReference>
<dbReference type="Gene3D" id="1.10.486.10">
    <property type="entry name" value="PCRA, domain 4"/>
    <property type="match status" value="1"/>
</dbReference>
<keyword evidence="11 15" id="KW-0234">DNA repair</keyword>
<feature type="active site" description="For nuclease activity" evidence="15">
    <location>
        <position position="1090"/>
    </location>
</feature>
<dbReference type="Pfam" id="PF13361">
    <property type="entry name" value="UvrD_C"/>
    <property type="match status" value="1"/>
</dbReference>
<dbReference type="NCBIfam" id="TIGR00609">
    <property type="entry name" value="recB"/>
    <property type="match status" value="1"/>
</dbReference>
<keyword evidence="6 15" id="KW-0347">Helicase</keyword>
<keyword evidence="12 15" id="KW-0413">Isomerase</keyword>
<dbReference type="InterPro" id="IPR038726">
    <property type="entry name" value="PDDEXK_AddAB-type"/>
</dbReference>
<evidence type="ECO:0000256" key="4">
    <source>
        <dbReference type="ARBA" id="ARBA00022763"/>
    </source>
</evidence>
<feature type="region of interest" description="DNA-binding and helicase activity, interacts with RecC" evidence="15">
    <location>
        <begin position="1"/>
        <end position="861"/>
    </location>
</feature>